<reference evidence="2" key="1">
    <citation type="journal article" date="2020" name="Stud. Mycol.">
        <title>101 Dothideomycetes genomes: a test case for predicting lifestyles and emergence of pathogens.</title>
        <authorList>
            <person name="Haridas S."/>
            <person name="Albert R."/>
            <person name="Binder M."/>
            <person name="Bloem J."/>
            <person name="Labutti K."/>
            <person name="Salamov A."/>
            <person name="Andreopoulos B."/>
            <person name="Baker S."/>
            <person name="Barry K."/>
            <person name="Bills G."/>
            <person name="Bluhm B."/>
            <person name="Cannon C."/>
            <person name="Castanera R."/>
            <person name="Culley D."/>
            <person name="Daum C."/>
            <person name="Ezra D."/>
            <person name="Gonzalez J."/>
            <person name="Henrissat B."/>
            <person name="Kuo A."/>
            <person name="Liang C."/>
            <person name="Lipzen A."/>
            <person name="Lutzoni F."/>
            <person name="Magnuson J."/>
            <person name="Mondo S."/>
            <person name="Nolan M."/>
            <person name="Ohm R."/>
            <person name="Pangilinan J."/>
            <person name="Park H.-J."/>
            <person name="Ramirez L."/>
            <person name="Alfaro M."/>
            <person name="Sun H."/>
            <person name="Tritt A."/>
            <person name="Yoshinaga Y."/>
            <person name="Zwiers L.-H."/>
            <person name="Turgeon B."/>
            <person name="Goodwin S."/>
            <person name="Spatafora J."/>
            <person name="Crous P."/>
            <person name="Grigoriev I."/>
        </authorList>
    </citation>
    <scope>NUCLEOTIDE SEQUENCE</scope>
    <source>
        <strain evidence="2">CBS 101060</strain>
    </source>
</reference>
<evidence type="ECO:0000313" key="3">
    <source>
        <dbReference type="Proteomes" id="UP000799429"/>
    </source>
</evidence>
<dbReference type="AlphaFoldDB" id="A0A9P4S4G2"/>
<organism evidence="2 3">
    <name type="scientific">Patellaria atrata CBS 101060</name>
    <dbReference type="NCBI Taxonomy" id="1346257"/>
    <lineage>
        <taxon>Eukaryota</taxon>
        <taxon>Fungi</taxon>
        <taxon>Dikarya</taxon>
        <taxon>Ascomycota</taxon>
        <taxon>Pezizomycotina</taxon>
        <taxon>Dothideomycetes</taxon>
        <taxon>Dothideomycetes incertae sedis</taxon>
        <taxon>Patellariales</taxon>
        <taxon>Patellariaceae</taxon>
        <taxon>Patellaria</taxon>
    </lineage>
</organism>
<feature type="region of interest" description="Disordered" evidence="1">
    <location>
        <begin position="144"/>
        <end position="163"/>
    </location>
</feature>
<protein>
    <submittedName>
        <fullName evidence="2">Uncharacterized protein</fullName>
    </submittedName>
</protein>
<name>A0A9P4S4G2_9PEZI</name>
<dbReference type="EMBL" id="MU006105">
    <property type="protein sequence ID" value="KAF2835996.1"/>
    <property type="molecule type" value="Genomic_DNA"/>
</dbReference>
<comment type="caution">
    <text evidence="2">The sequence shown here is derived from an EMBL/GenBank/DDBJ whole genome shotgun (WGS) entry which is preliminary data.</text>
</comment>
<gene>
    <name evidence="2" type="ORF">M501DRAFT_997212</name>
</gene>
<keyword evidence="3" id="KW-1185">Reference proteome</keyword>
<accession>A0A9P4S4G2</accession>
<dbReference type="Proteomes" id="UP000799429">
    <property type="component" value="Unassembled WGS sequence"/>
</dbReference>
<evidence type="ECO:0000313" key="2">
    <source>
        <dbReference type="EMBL" id="KAF2835996.1"/>
    </source>
</evidence>
<evidence type="ECO:0000256" key="1">
    <source>
        <dbReference type="SAM" id="MobiDB-lite"/>
    </source>
</evidence>
<sequence>MHQAAADALLGLSTQQSVVEEDQLSFSSGRDEVDDDAVLLTQQPEPEPEAVKFTFSYKAVNGKEKLPGSFTAVRDTETFPREWLVLKLEATASYEKMRASDTQTSEVESGPDLEELMGLIRLWRSNWPNRALTLDFVLHVEEIEDSRSDSEPEPEPQQSSLSG</sequence>
<proteinExistence type="predicted"/>